<feature type="compositionally biased region" description="Basic and acidic residues" evidence="1">
    <location>
        <begin position="7"/>
        <end position="18"/>
    </location>
</feature>
<name>A0ABR3LDW9_9TELE</name>
<dbReference type="EMBL" id="JAYMGO010000022">
    <property type="protein sequence ID" value="KAL1250570.1"/>
    <property type="molecule type" value="Genomic_DNA"/>
</dbReference>
<dbReference type="Gene3D" id="3.30.70.1820">
    <property type="entry name" value="L1 transposable element, RRM domain"/>
    <property type="match status" value="1"/>
</dbReference>
<dbReference type="Gene3D" id="1.20.5.2280">
    <property type="match status" value="1"/>
</dbReference>
<evidence type="ECO:0000256" key="1">
    <source>
        <dbReference type="SAM" id="MobiDB-lite"/>
    </source>
</evidence>
<protein>
    <recommendedName>
        <fullName evidence="4">Transposase element L1Md-A101/L1Md-A102/L1Md-A2</fullName>
    </recommendedName>
</protein>
<proteinExistence type="predicted"/>
<keyword evidence="3" id="KW-1185">Reference proteome</keyword>
<comment type="caution">
    <text evidence="2">The sequence shown here is derived from an EMBL/GenBank/DDBJ whole genome shotgun (WGS) entry which is preliminary data.</text>
</comment>
<dbReference type="InterPro" id="IPR004244">
    <property type="entry name" value="Transposase_22"/>
</dbReference>
<sequence>MTKPKSKKGDKLAEDSGEHGACQSDDARAAANFTDPVNLADIMEAIKSMNGSMNEKFESLESTLSQTLASLSEVTSRVTELERASADYEGRISELEVHCRDWFDTWKSLTSKLDDLEGRSRRQNIKIIGLPEKVEEGRPTQFVADFLVQILGASNFTKPLKIDRAHRTGPVGNARSRPRTMVARLHHYPDKEKILRLARLSSPLMYNDVRILIFPDFTSDVLKQRQAFNDVRKRLREANVRHGLLFPARLLMTHNAVKHVFDSVEKAQAFVDSIIVGENSA</sequence>
<evidence type="ECO:0000313" key="2">
    <source>
        <dbReference type="EMBL" id="KAL1250570.1"/>
    </source>
</evidence>
<evidence type="ECO:0008006" key="4">
    <source>
        <dbReference type="Google" id="ProtNLM"/>
    </source>
</evidence>
<dbReference type="Proteomes" id="UP001558613">
    <property type="component" value="Unassembled WGS sequence"/>
</dbReference>
<accession>A0ABR3LDW9</accession>
<gene>
    <name evidence="2" type="ORF">QQF64_018366</name>
</gene>
<dbReference type="PANTHER" id="PTHR11505">
    <property type="entry name" value="L1 TRANSPOSABLE ELEMENT-RELATED"/>
    <property type="match status" value="1"/>
</dbReference>
<organism evidence="2 3">
    <name type="scientific">Cirrhinus molitorella</name>
    <name type="common">mud carp</name>
    <dbReference type="NCBI Taxonomy" id="172907"/>
    <lineage>
        <taxon>Eukaryota</taxon>
        <taxon>Metazoa</taxon>
        <taxon>Chordata</taxon>
        <taxon>Craniata</taxon>
        <taxon>Vertebrata</taxon>
        <taxon>Euteleostomi</taxon>
        <taxon>Actinopterygii</taxon>
        <taxon>Neopterygii</taxon>
        <taxon>Teleostei</taxon>
        <taxon>Ostariophysi</taxon>
        <taxon>Cypriniformes</taxon>
        <taxon>Cyprinidae</taxon>
        <taxon>Labeoninae</taxon>
        <taxon>Labeonini</taxon>
        <taxon>Cirrhinus</taxon>
    </lineage>
</organism>
<feature type="region of interest" description="Disordered" evidence="1">
    <location>
        <begin position="1"/>
        <end position="27"/>
    </location>
</feature>
<reference evidence="2 3" key="1">
    <citation type="submission" date="2023-09" db="EMBL/GenBank/DDBJ databases">
        <authorList>
            <person name="Wang M."/>
        </authorList>
    </citation>
    <scope>NUCLEOTIDE SEQUENCE [LARGE SCALE GENOMIC DNA]</scope>
    <source>
        <strain evidence="2">GT-2023</strain>
        <tissue evidence="2">Liver</tissue>
    </source>
</reference>
<evidence type="ECO:0000313" key="3">
    <source>
        <dbReference type="Proteomes" id="UP001558613"/>
    </source>
</evidence>